<evidence type="ECO:0000259" key="1">
    <source>
        <dbReference type="Pfam" id="PF03756"/>
    </source>
</evidence>
<feature type="domain" description="A-factor biosynthesis hotdog" evidence="1">
    <location>
        <begin position="195"/>
        <end position="309"/>
    </location>
</feature>
<name>A0A7D6VFN8_9NOCA</name>
<dbReference type="KEGG" id="nhu:H0264_14695"/>
<dbReference type="GO" id="GO:0016740">
    <property type="term" value="F:transferase activity"/>
    <property type="evidence" value="ECO:0007669"/>
    <property type="project" value="InterPro"/>
</dbReference>
<dbReference type="AlphaFoldDB" id="A0A7D6VFN8"/>
<protein>
    <submittedName>
        <fullName evidence="2">Gamma-butyrolactone biosynthesis protein</fullName>
    </submittedName>
</protein>
<evidence type="ECO:0000313" key="3">
    <source>
        <dbReference type="Proteomes" id="UP000515512"/>
    </source>
</evidence>
<dbReference type="InterPro" id="IPR047757">
    <property type="entry name" value="AfsA-like"/>
</dbReference>
<dbReference type="Proteomes" id="UP000515512">
    <property type="component" value="Chromosome"/>
</dbReference>
<sequence>MPAETVAATHVRTIPRTLAHRHSVAEVFVTSLDAVGEDAFVIGAQLPRMHGHYGDHAGALATRHDPIAVMEAARQASIALTHEFYGVPADRAFLVRTFNSTGADTSAWEIDSAPADLVMHARALRKHYREETLQGLDLILEISCAGVPLSTVDGSFSWVSPRAWSAMRSGFRKQLGLGEFEAAIRPADRAEAATVGRENWRNVVIGEPRSADGVTRAALVADTSHPILFDHELDHVPGNLLIEAARQTAVSMMRPQLPVLSVTSAFGHFVELDAPAECVARIADEGVGPTVVHCEIHQHGAVAARIDLEFADDAPGSESEVVD</sequence>
<dbReference type="EMBL" id="CP059399">
    <property type="protein sequence ID" value="QLY34391.1"/>
    <property type="molecule type" value="Genomic_DNA"/>
</dbReference>
<feature type="domain" description="A-factor biosynthesis hotdog" evidence="1">
    <location>
        <begin position="20"/>
        <end position="144"/>
    </location>
</feature>
<gene>
    <name evidence="2" type="ORF">H0264_14695</name>
</gene>
<reference evidence="2 3" key="1">
    <citation type="submission" date="2020-07" db="EMBL/GenBank/DDBJ databases">
        <authorList>
            <person name="Zhuang K."/>
            <person name="Ran Y."/>
        </authorList>
    </citation>
    <scope>NUCLEOTIDE SEQUENCE [LARGE SCALE GENOMIC DNA]</scope>
    <source>
        <strain evidence="2 3">WCH-YHL-001</strain>
    </source>
</reference>
<organism evidence="2 3">
    <name type="scientific">Nocardia huaxiensis</name>
    <dbReference type="NCBI Taxonomy" id="2755382"/>
    <lineage>
        <taxon>Bacteria</taxon>
        <taxon>Bacillati</taxon>
        <taxon>Actinomycetota</taxon>
        <taxon>Actinomycetes</taxon>
        <taxon>Mycobacteriales</taxon>
        <taxon>Nocardiaceae</taxon>
        <taxon>Nocardia</taxon>
    </lineage>
</organism>
<proteinExistence type="predicted"/>
<evidence type="ECO:0000313" key="2">
    <source>
        <dbReference type="EMBL" id="QLY34391.1"/>
    </source>
</evidence>
<dbReference type="Pfam" id="PF03756">
    <property type="entry name" value="AfsA"/>
    <property type="match status" value="2"/>
</dbReference>
<dbReference type="InterPro" id="IPR005509">
    <property type="entry name" value="AfsA_hotdog_dom"/>
</dbReference>
<keyword evidence="3" id="KW-1185">Reference proteome</keyword>
<dbReference type="NCBIfam" id="NF041195">
    <property type="entry name" value="ScbA_BarX_GamBu"/>
    <property type="match status" value="1"/>
</dbReference>
<accession>A0A7D6VFN8</accession>